<dbReference type="EMBL" id="QSOV01000006">
    <property type="protein sequence ID" value="RGJ23818.1"/>
    <property type="molecule type" value="Genomic_DNA"/>
</dbReference>
<organism evidence="3 6">
    <name type="scientific">Coprococcus comes</name>
    <dbReference type="NCBI Taxonomy" id="410072"/>
    <lineage>
        <taxon>Bacteria</taxon>
        <taxon>Bacillati</taxon>
        <taxon>Bacillota</taxon>
        <taxon>Clostridia</taxon>
        <taxon>Lachnospirales</taxon>
        <taxon>Lachnospiraceae</taxon>
        <taxon>Coprococcus</taxon>
    </lineage>
</organism>
<evidence type="ECO:0000313" key="5">
    <source>
        <dbReference type="EMBL" id="RHG60028.1"/>
    </source>
</evidence>
<evidence type="ECO:0000259" key="2">
    <source>
        <dbReference type="SMART" id="SM00858"/>
    </source>
</evidence>
<name>A0A3E4GQL8_9FIRM</name>
<dbReference type="GO" id="GO:0019698">
    <property type="term" value="P:D-galacturonate catabolic process"/>
    <property type="evidence" value="ECO:0007669"/>
    <property type="project" value="TreeGrafter"/>
</dbReference>
<dbReference type="AlphaFoldDB" id="A0A3E4GQL8"/>
<dbReference type="Proteomes" id="UP000284579">
    <property type="component" value="Unassembled WGS sequence"/>
</dbReference>
<dbReference type="PANTHER" id="PTHR30536:SF5">
    <property type="entry name" value="ALTRONATE DEHYDRATASE"/>
    <property type="match status" value="1"/>
</dbReference>
<dbReference type="InterPro" id="IPR052172">
    <property type="entry name" value="UxaA_altronate/galactarate_dh"/>
</dbReference>
<protein>
    <submittedName>
        <fullName evidence="3">Hydrolase</fullName>
    </submittedName>
</protein>
<accession>A0A3E4GQL8</accession>
<dbReference type="Proteomes" id="UP000260655">
    <property type="component" value="Unassembled WGS sequence"/>
</dbReference>
<dbReference type="Pfam" id="PF08666">
    <property type="entry name" value="SAF"/>
    <property type="match status" value="1"/>
</dbReference>
<evidence type="ECO:0000313" key="7">
    <source>
        <dbReference type="Proteomes" id="UP000284579"/>
    </source>
</evidence>
<evidence type="ECO:0000256" key="1">
    <source>
        <dbReference type="ARBA" id="ARBA00023239"/>
    </source>
</evidence>
<keyword evidence="1" id="KW-0456">Lyase</keyword>
<evidence type="ECO:0000313" key="6">
    <source>
        <dbReference type="Proteomes" id="UP000260655"/>
    </source>
</evidence>
<feature type="domain" description="SAF" evidence="2">
    <location>
        <begin position="17"/>
        <end position="93"/>
    </location>
</feature>
<reference evidence="6 7" key="1">
    <citation type="submission" date="2018-08" db="EMBL/GenBank/DDBJ databases">
        <title>A genome reference for cultivated species of the human gut microbiota.</title>
        <authorList>
            <person name="Zou Y."/>
            <person name="Xue W."/>
            <person name="Luo G."/>
        </authorList>
    </citation>
    <scope>NUCLEOTIDE SEQUENCE [LARGE SCALE GENOMIC DNA]</scope>
    <source>
        <strain evidence="5 8">AM22-12LB</strain>
        <strain evidence="4 7">AM23-3</strain>
        <strain evidence="3 6">TM07-19</strain>
    </source>
</reference>
<proteinExistence type="predicted"/>
<dbReference type="Proteomes" id="UP000286595">
    <property type="component" value="Unassembled WGS sequence"/>
</dbReference>
<dbReference type="PANTHER" id="PTHR30536">
    <property type="entry name" value="ALTRONATE/GALACTARATE DEHYDRATASE"/>
    <property type="match status" value="1"/>
</dbReference>
<dbReference type="InterPro" id="IPR044144">
    <property type="entry name" value="SAF_UxaA/GarD"/>
</dbReference>
<dbReference type="SMART" id="SM00858">
    <property type="entry name" value="SAF"/>
    <property type="match status" value="1"/>
</dbReference>
<dbReference type="GO" id="GO:0016787">
    <property type="term" value="F:hydrolase activity"/>
    <property type="evidence" value="ECO:0007669"/>
    <property type="project" value="UniProtKB-KW"/>
</dbReference>
<dbReference type="GO" id="GO:0016829">
    <property type="term" value="F:lyase activity"/>
    <property type="evidence" value="ECO:0007669"/>
    <property type="project" value="UniProtKB-KW"/>
</dbReference>
<comment type="caution">
    <text evidence="3">The sequence shown here is derived from an EMBL/GenBank/DDBJ whole genome shotgun (WGS) entry which is preliminary data.</text>
</comment>
<dbReference type="CDD" id="cd11613">
    <property type="entry name" value="SAF_AH_GD"/>
    <property type="match status" value="1"/>
</dbReference>
<evidence type="ECO:0000313" key="3">
    <source>
        <dbReference type="EMBL" id="RGJ23818.1"/>
    </source>
</evidence>
<sequence>MSKMAVTVNAAIIDEKDTVVVAIEKINAGDEIIWRDRNGDVQKITAATDVPMYHKVAIKEMPKGTEVVKYGEHIGLAACDIHVGEHVHVHNVQNHRENL</sequence>
<dbReference type="EMBL" id="QRIM01000010">
    <property type="protein sequence ID" value="RHG60028.1"/>
    <property type="molecule type" value="Genomic_DNA"/>
</dbReference>
<dbReference type="EMBL" id="QRHO01000003">
    <property type="protein sequence ID" value="RHF85008.1"/>
    <property type="molecule type" value="Genomic_DNA"/>
</dbReference>
<gene>
    <name evidence="5" type="ORF">DW252_09540</name>
    <name evidence="4" type="ORF">DW656_04285</name>
    <name evidence="3" type="ORF">DXD67_07555</name>
</gene>
<dbReference type="InterPro" id="IPR013974">
    <property type="entry name" value="SAF"/>
</dbReference>
<evidence type="ECO:0000313" key="4">
    <source>
        <dbReference type="EMBL" id="RHF85008.1"/>
    </source>
</evidence>
<keyword evidence="3" id="KW-0378">Hydrolase</keyword>
<evidence type="ECO:0000313" key="8">
    <source>
        <dbReference type="Proteomes" id="UP000286595"/>
    </source>
</evidence>
<dbReference type="Gene3D" id="2.30.130.110">
    <property type="match status" value="1"/>
</dbReference>